<dbReference type="EMBL" id="CP163444">
    <property type="protein sequence ID" value="XDQ73141.1"/>
    <property type="molecule type" value="Genomic_DNA"/>
</dbReference>
<dbReference type="RefSeq" id="WP_369145745.1">
    <property type="nucleotide sequence ID" value="NZ_CP163444.1"/>
</dbReference>
<protein>
    <submittedName>
        <fullName evidence="2">Uncharacterized protein</fullName>
    </submittedName>
</protein>
<proteinExistence type="predicted"/>
<gene>
    <name evidence="2" type="ORF">AB5J54_22735</name>
</gene>
<feature type="region of interest" description="Disordered" evidence="1">
    <location>
        <begin position="1"/>
        <end position="31"/>
    </location>
</feature>
<evidence type="ECO:0000313" key="2">
    <source>
        <dbReference type="EMBL" id="XDQ73141.1"/>
    </source>
</evidence>
<name>A0AB39T0B8_9ACTN</name>
<dbReference type="AlphaFoldDB" id="A0AB39T0B8"/>
<evidence type="ECO:0000256" key="1">
    <source>
        <dbReference type="SAM" id="MobiDB-lite"/>
    </source>
</evidence>
<accession>A0AB39T0B8</accession>
<sequence length="57" mass="6229">MTTSELPRRTPGSSGRIHHSPDPTPGAPSRALRMRAVAGWVTFMRRAEVGAVRETKT</sequence>
<organism evidence="2">
    <name type="scientific">Streptomyces sp. R44</name>
    <dbReference type="NCBI Taxonomy" id="3238633"/>
    <lineage>
        <taxon>Bacteria</taxon>
        <taxon>Bacillati</taxon>
        <taxon>Actinomycetota</taxon>
        <taxon>Actinomycetes</taxon>
        <taxon>Kitasatosporales</taxon>
        <taxon>Streptomycetaceae</taxon>
        <taxon>Streptomyces</taxon>
    </lineage>
</organism>
<reference evidence="2" key="1">
    <citation type="submission" date="2024-07" db="EMBL/GenBank/DDBJ databases">
        <authorList>
            <person name="Yu S.T."/>
        </authorList>
    </citation>
    <scope>NUCLEOTIDE SEQUENCE</scope>
    <source>
        <strain evidence="2">R44</strain>
    </source>
</reference>